<evidence type="ECO:0000313" key="5">
    <source>
        <dbReference type="Proteomes" id="UP000325313"/>
    </source>
</evidence>
<protein>
    <submittedName>
        <fullName evidence="2">Uncharacterized protein</fullName>
    </submittedName>
</protein>
<proteinExistence type="predicted"/>
<evidence type="ECO:0000313" key="2">
    <source>
        <dbReference type="EMBL" id="KAA1107541.1"/>
    </source>
</evidence>
<evidence type="ECO:0000256" key="1">
    <source>
        <dbReference type="SAM" id="MobiDB-lite"/>
    </source>
</evidence>
<evidence type="ECO:0000313" key="3">
    <source>
        <dbReference type="EMBL" id="KAA1124657.1"/>
    </source>
</evidence>
<accession>A0A5B0Q2U0</accession>
<keyword evidence="4" id="KW-1185">Reference proteome</keyword>
<dbReference type="EMBL" id="VDEP01000203">
    <property type="protein sequence ID" value="KAA1124657.1"/>
    <property type="molecule type" value="Genomic_DNA"/>
</dbReference>
<dbReference type="Proteomes" id="UP000324748">
    <property type="component" value="Unassembled WGS sequence"/>
</dbReference>
<name>A0A5B0Q2U0_PUCGR</name>
<gene>
    <name evidence="2" type="ORF">PGT21_017817</name>
    <name evidence="3" type="ORF">PGTUg99_027040</name>
</gene>
<sequence>MFLTAFLTLDDSELAFRRRYWGTKVGWPSTCESLQAIKKQVNKTQKGKARWREFIQREVRTFFEPVDTYLHWSLTWENNTQAVEALNNENPPSGNYPVGSFQSSQTVEPSYFTHDAACAREELISQVHMPFLFNILLETLQHSNEVRSKDPDDNLPSETIRHDPTEQEILDLEGIEYEPDPVTPCRSK</sequence>
<dbReference type="Proteomes" id="UP000325313">
    <property type="component" value="Unassembled WGS sequence"/>
</dbReference>
<comment type="caution">
    <text evidence="2">The sequence shown here is derived from an EMBL/GenBank/DDBJ whole genome shotgun (WGS) entry which is preliminary data.</text>
</comment>
<dbReference type="EMBL" id="VSWC01000029">
    <property type="protein sequence ID" value="KAA1107541.1"/>
    <property type="molecule type" value="Genomic_DNA"/>
</dbReference>
<evidence type="ECO:0000313" key="4">
    <source>
        <dbReference type="Proteomes" id="UP000324748"/>
    </source>
</evidence>
<reference evidence="4 5" key="1">
    <citation type="submission" date="2019-05" db="EMBL/GenBank/DDBJ databases">
        <title>Emergence of the Ug99 lineage of the wheat stem rust pathogen through somatic hybridization.</title>
        <authorList>
            <person name="Li F."/>
            <person name="Upadhyaya N.M."/>
            <person name="Sperschneider J."/>
            <person name="Matny O."/>
            <person name="Nguyen-Phuc H."/>
            <person name="Mago R."/>
            <person name="Raley C."/>
            <person name="Miller M.E."/>
            <person name="Silverstein K.A.T."/>
            <person name="Henningsen E."/>
            <person name="Hirsch C.D."/>
            <person name="Visser B."/>
            <person name="Pretorius Z.A."/>
            <person name="Steffenson B.J."/>
            <person name="Schwessinger B."/>
            <person name="Dodds P.N."/>
            <person name="Figueroa M."/>
        </authorList>
    </citation>
    <scope>NUCLEOTIDE SEQUENCE [LARGE SCALE GENOMIC DNA]</scope>
    <source>
        <strain evidence="2">21-0</strain>
        <strain evidence="3 5">Ug99</strain>
    </source>
</reference>
<organism evidence="2 4">
    <name type="scientific">Puccinia graminis f. sp. tritici</name>
    <dbReference type="NCBI Taxonomy" id="56615"/>
    <lineage>
        <taxon>Eukaryota</taxon>
        <taxon>Fungi</taxon>
        <taxon>Dikarya</taxon>
        <taxon>Basidiomycota</taxon>
        <taxon>Pucciniomycotina</taxon>
        <taxon>Pucciniomycetes</taxon>
        <taxon>Pucciniales</taxon>
        <taxon>Pucciniaceae</taxon>
        <taxon>Puccinia</taxon>
    </lineage>
</organism>
<feature type="compositionally biased region" description="Acidic residues" evidence="1">
    <location>
        <begin position="166"/>
        <end position="179"/>
    </location>
</feature>
<feature type="region of interest" description="Disordered" evidence="1">
    <location>
        <begin position="146"/>
        <end position="188"/>
    </location>
</feature>
<dbReference type="AlphaFoldDB" id="A0A5B0Q2U0"/>